<dbReference type="AlphaFoldDB" id="A0A9W8NJG8"/>
<evidence type="ECO:0000313" key="2">
    <source>
        <dbReference type="Proteomes" id="UP001148614"/>
    </source>
</evidence>
<proteinExistence type="predicted"/>
<dbReference type="VEuPathDB" id="FungiDB:F4678DRAFT_431621"/>
<evidence type="ECO:0000313" key="1">
    <source>
        <dbReference type="EMBL" id="KAJ3577607.1"/>
    </source>
</evidence>
<protein>
    <submittedName>
        <fullName evidence="1">Uncharacterized protein</fullName>
    </submittedName>
</protein>
<dbReference type="Proteomes" id="UP001148614">
    <property type="component" value="Unassembled WGS sequence"/>
</dbReference>
<comment type="caution">
    <text evidence="1">The sequence shown here is derived from an EMBL/GenBank/DDBJ whole genome shotgun (WGS) entry which is preliminary data.</text>
</comment>
<organism evidence="1 2">
    <name type="scientific">Xylaria arbuscula</name>
    <dbReference type="NCBI Taxonomy" id="114810"/>
    <lineage>
        <taxon>Eukaryota</taxon>
        <taxon>Fungi</taxon>
        <taxon>Dikarya</taxon>
        <taxon>Ascomycota</taxon>
        <taxon>Pezizomycotina</taxon>
        <taxon>Sordariomycetes</taxon>
        <taxon>Xylariomycetidae</taxon>
        <taxon>Xylariales</taxon>
        <taxon>Xylariaceae</taxon>
        <taxon>Xylaria</taxon>
    </lineage>
</organism>
<dbReference type="EMBL" id="JANPWZ010000338">
    <property type="protein sequence ID" value="KAJ3577607.1"/>
    <property type="molecule type" value="Genomic_DNA"/>
</dbReference>
<reference evidence="1" key="1">
    <citation type="submission" date="2022-07" db="EMBL/GenBank/DDBJ databases">
        <title>Genome Sequence of Xylaria arbuscula.</title>
        <authorList>
            <person name="Buettner E."/>
        </authorList>
    </citation>
    <scope>NUCLEOTIDE SEQUENCE</scope>
    <source>
        <strain evidence="1">VT107</strain>
    </source>
</reference>
<keyword evidence="2" id="KW-1185">Reference proteome</keyword>
<accession>A0A9W8NJG8</accession>
<sequence length="169" mass="19008">MSDTIQKKVLMMGFQSDVALPQYFREMFGTDEEIGAKIRADHDRIQRSGITTVPYLINSRDLEKGLKDVESLLREGGYDAIGIGAGVRLVPEYLALFERLVNMCIANAPGVPLMFNDGPDGTTRASESISNTFRFYVPQDRANNDLWYRSRESPRTTHPMIAGENTKGW</sequence>
<gene>
    <name evidence="1" type="ORF">NPX13_g2957</name>
</gene>
<name>A0A9W8NJG8_9PEZI</name>